<dbReference type="Proteomes" id="UP000249700">
    <property type="component" value="Unassembled WGS sequence"/>
</dbReference>
<dbReference type="OrthoDB" id="9813383at2"/>
<feature type="domain" description="Glutamine amidotransferase" evidence="1">
    <location>
        <begin position="39"/>
        <end position="199"/>
    </location>
</feature>
<dbReference type="Pfam" id="PF00117">
    <property type="entry name" value="GATase"/>
    <property type="match status" value="1"/>
</dbReference>
<evidence type="ECO:0000259" key="1">
    <source>
        <dbReference type="Pfam" id="PF00117"/>
    </source>
</evidence>
<name>A0A328XX73_9GAMM</name>
<dbReference type="PANTHER" id="PTHR42695:SF5">
    <property type="entry name" value="GLUTAMINE AMIDOTRANSFERASE YLR126C-RELATED"/>
    <property type="match status" value="1"/>
</dbReference>
<gene>
    <name evidence="2" type="ORF">BCL93_103117</name>
</gene>
<dbReference type="SUPFAM" id="SSF52317">
    <property type="entry name" value="Class I glutamine amidotransferase-like"/>
    <property type="match status" value="1"/>
</dbReference>
<dbReference type="InterPro" id="IPR029062">
    <property type="entry name" value="Class_I_gatase-like"/>
</dbReference>
<sequence length="249" mass="27246">MKSHTPRLLLIKTGDSFPDVVAKHGDFEALFQARLPDHELTVWDAREDAQRDTLPPEHAEFDGVLITGSHAMVSDGEPWSEALKPWLHEACERDLPILGVCYGHQLLAEALGGKSGYHPDGREVGTFEVALTEAGQADALLGALPNRFPAHLTHAQSVLTPPAGAVVLACNAHDPYQALRLGPRQWSVQFHPEFTSPVMRDYLEHQREGLGEAGQNVEALCEGIHATPEANDLLEHFIALLEKSPADSR</sequence>
<dbReference type="GO" id="GO:0005829">
    <property type="term" value="C:cytosol"/>
    <property type="evidence" value="ECO:0007669"/>
    <property type="project" value="TreeGrafter"/>
</dbReference>
<evidence type="ECO:0000313" key="2">
    <source>
        <dbReference type="EMBL" id="RAR62886.1"/>
    </source>
</evidence>
<dbReference type="InterPro" id="IPR044992">
    <property type="entry name" value="ChyE-like"/>
</dbReference>
<dbReference type="InterPro" id="IPR017926">
    <property type="entry name" value="GATASE"/>
</dbReference>
<dbReference type="PANTHER" id="PTHR42695">
    <property type="entry name" value="GLUTAMINE AMIDOTRANSFERASE YLR126C-RELATED"/>
    <property type="match status" value="1"/>
</dbReference>
<comment type="caution">
    <text evidence="2">The sequence shown here is derived from an EMBL/GenBank/DDBJ whole genome shotgun (WGS) entry which is preliminary data.</text>
</comment>
<protein>
    <submittedName>
        <fullName evidence="2">GMP synthase (Glutamine-hydrolysing)</fullName>
    </submittedName>
</protein>
<dbReference type="AlphaFoldDB" id="A0A328XX73"/>
<dbReference type="RefSeq" id="WP_112054091.1">
    <property type="nucleotide sequence ID" value="NZ_QLSX01000003.1"/>
</dbReference>
<accession>A0A328XX73</accession>
<dbReference type="Gene3D" id="3.40.50.880">
    <property type="match status" value="1"/>
</dbReference>
<evidence type="ECO:0000313" key="3">
    <source>
        <dbReference type="Proteomes" id="UP000249700"/>
    </source>
</evidence>
<dbReference type="CDD" id="cd01741">
    <property type="entry name" value="GATase1_1"/>
    <property type="match status" value="1"/>
</dbReference>
<dbReference type="PROSITE" id="PS51273">
    <property type="entry name" value="GATASE_TYPE_1"/>
    <property type="match status" value="1"/>
</dbReference>
<dbReference type="EMBL" id="QLSX01000003">
    <property type="protein sequence ID" value="RAR62886.1"/>
    <property type="molecule type" value="Genomic_DNA"/>
</dbReference>
<dbReference type="NCBIfam" id="NF006562">
    <property type="entry name" value="PRK09065.1"/>
    <property type="match status" value="1"/>
</dbReference>
<reference evidence="2 3" key="1">
    <citation type="submission" date="2018-06" db="EMBL/GenBank/DDBJ databases">
        <title>Comparative analysis of microorganisms from saline springs in Andes Mountain Range, Colombia.</title>
        <authorList>
            <person name="Rubin E."/>
        </authorList>
    </citation>
    <scope>NUCLEOTIDE SEQUENCE [LARGE SCALE GENOMIC DNA]</scope>
    <source>
        <strain evidence="2 3">USBA-857</strain>
    </source>
</reference>
<organism evidence="2 3">
    <name type="scientific">Onishia taeanensis</name>
    <dbReference type="NCBI Taxonomy" id="284577"/>
    <lineage>
        <taxon>Bacteria</taxon>
        <taxon>Pseudomonadati</taxon>
        <taxon>Pseudomonadota</taxon>
        <taxon>Gammaproteobacteria</taxon>
        <taxon>Oceanospirillales</taxon>
        <taxon>Halomonadaceae</taxon>
        <taxon>Onishia</taxon>
    </lineage>
</organism>
<proteinExistence type="predicted"/>